<sequence>MSDSFGKKVRKLRQDQSLTLEDLAEKLETTKNYVWQLENKSPARPSGQLLLKIADIFEVSPDFLIDDSIKEESINQRHEALFRRIKNKNLSNEDIEKALKILDMLDD</sequence>
<accession>A0ABV7D1J6</accession>
<dbReference type="EMBL" id="JBHRSL010000002">
    <property type="protein sequence ID" value="MFC3050789.1"/>
    <property type="molecule type" value="Genomic_DNA"/>
</dbReference>
<evidence type="ECO:0000313" key="3">
    <source>
        <dbReference type="EMBL" id="MFC3050789.1"/>
    </source>
</evidence>
<dbReference type="CDD" id="cd00093">
    <property type="entry name" value="HTH_XRE"/>
    <property type="match status" value="1"/>
</dbReference>
<gene>
    <name evidence="3" type="ORF">ACFOKA_02610</name>
</gene>
<dbReference type="SMART" id="SM00530">
    <property type="entry name" value="HTH_XRE"/>
    <property type="match status" value="1"/>
</dbReference>
<dbReference type="InterPro" id="IPR050807">
    <property type="entry name" value="TransReg_Diox_bact_type"/>
</dbReference>
<comment type="caution">
    <text evidence="3">The sequence shown here is derived from an EMBL/GenBank/DDBJ whole genome shotgun (WGS) entry which is preliminary data.</text>
</comment>
<evidence type="ECO:0000256" key="1">
    <source>
        <dbReference type="ARBA" id="ARBA00023125"/>
    </source>
</evidence>
<reference evidence="4" key="1">
    <citation type="journal article" date="2019" name="Int. J. Syst. Evol. Microbiol.">
        <title>The Global Catalogue of Microorganisms (GCM) 10K type strain sequencing project: providing services to taxonomists for standard genome sequencing and annotation.</title>
        <authorList>
            <consortium name="The Broad Institute Genomics Platform"/>
            <consortium name="The Broad Institute Genome Sequencing Center for Infectious Disease"/>
            <person name="Wu L."/>
            <person name="Ma J."/>
        </authorList>
    </citation>
    <scope>NUCLEOTIDE SEQUENCE [LARGE SCALE GENOMIC DNA]</scope>
    <source>
        <strain evidence="4">KCTC 62164</strain>
    </source>
</reference>
<dbReference type="Proteomes" id="UP001595444">
    <property type="component" value="Unassembled WGS sequence"/>
</dbReference>
<dbReference type="PANTHER" id="PTHR46797:SF1">
    <property type="entry name" value="METHYLPHOSPHONATE SYNTHASE"/>
    <property type="match status" value="1"/>
</dbReference>
<name>A0ABV7D1J6_9PROT</name>
<dbReference type="RefSeq" id="WP_194212607.1">
    <property type="nucleotide sequence ID" value="NZ_CP061205.1"/>
</dbReference>
<proteinExistence type="predicted"/>
<dbReference type="PROSITE" id="PS50943">
    <property type="entry name" value="HTH_CROC1"/>
    <property type="match status" value="1"/>
</dbReference>
<dbReference type="SUPFAM" id="SSF47413">
    <property type="entry name" value="lambda repressor-like DNA-binding domains"/>
    <property type="match status" value="1"/>
</dbReference>
<evidence type="ECO:0000259" key="2">
    <source>
        <dbReference type="PROSITE" id="PS50943"/>
    </source>
</evidence>
<dbReference type="Pfam" id="PF01381">
    <property type="entry name" value="HTH_3"/>
    <property type="match status" value="1"/>
</dbReference>
<feature type="domain" description="HTH cro/C1-type" evidence="2">
    <location>
        <begin position="9"/>
        <end position="64"/>
    </location>
</feature>
<keyword evidence="1" id="KW-0238">DNA-binding</keyword>
<dbReference type="InterPro" id="IPR010982">
    <property type="entry name" value="Lambda_DNA-bd_dom_sf"/>
</dbReference>
<organism evidence="3 4">
    <name type="scientific">Kordiimonas pumila</name>
    <dbReference type="NCBI Taxonomy" id="2161677"/>
    <lineage>
        <taxon>Bacteria</taxon>
        <taxon>Pseudomonadati</taxon>
        <taxon>Pseudomonadota</taxon>
        <taxon>Alphaproteobacteria</taxon>
        <taxon>Kordiimonadales</taxon>
        <taxon>Kordiimonadaceae</taxon>
        <taxon>Kordiimonas</taxon>
    </lineage>
</organism>
<dbReference type="InterPro" id="IPR001387">
    <property type="entry name" value="Cro/C1-type_HTH"/>
</dbReference>
<dbReference type="Gene3D" id="1.10.260.40">
    <property type="entry name" value="lambda repressor-like DNA-binding domains"/>
    <property type="match status" value="1"/>
</dbReference>
<protein>
    <submittedName>
        <fullName evidence="3">Helix-turn-helix domain-containing protein</fullName>
    </submittedName>
</protein>
<evidence type="ECO:0000313" key="4">
    <source>
        <dbReference type="Proteomes" id="UP001595444"/>
    </source>
</evidence>
<keyword evidence="4" id="KW-1185">Reference proteome</keyword>
<dbReference type="PANTHER" id="PTHR46797">
    <property type="entry name" value="HTH-TYPE TRANSCRIPTIONAL REGULATOR"/>
    <property type="match status" value="1"/>
</dbReference>